<organism evidence="3 4">
    <name type="scientific">Anisodus acutangulus</name>
    <dbReference type="NCBI Taxonomy" id="402998"/>
    <lineage>
        <taxon>Eukaryota</taxon>
        <taxon>Viridiplantae</taxon>
        <taxon>Streptophyta</taxon>
        <taxon>Embryophyta</taxon>
        <taxon>Tracheophyta</taxon>
        <taxon>Spermatophyta</taxon>
        <taxon>Magnoliopsida</taxon>
        <taxon>eudicotyledons</taxon>
        <taxon>Gunneridae</taxon>
        <taxon>Pentapetalae</taxon>
        <taxon>asterids</taxon>
        <taxon>lamiids</taxon>
        <taxon>Solanales</taxon>
        <taxon>Solanaceae</taxon>
        <taxon>Solanoideae</taxon>
        <taxon>Hyoscyameae</taxon>
        <taxon>Anisodus</taxon>
    </lineage>
</organism>
<feature type="domain" description="F-box" evidence="1">
    <location>
        <begin position="4"/>
        <end position="43"/>
    </location>
</feature>
<dbReference type="Pfam" id="PF03478">
    <property type="entry name" value="Beta-prop_KIB1-4"/>
    <property type="match status" value="1"/>
</dbReference>
<dbReference type="Proteomes" id="UP001152561">
    <property type="component" value="Unassembled WGS sequence"/>
</dbReference>
<sequence length="202" mass="22616">MGNWSDLPEELLAIIAGKIGLIEDFVNFRGVCSTWRSAAPKENFSRGITQIACAVHAPPQLVPLSNAALYHLQHRPSFIASTISRYFASKGWLYPISKHGDTCLFHPFSRGQISLPHVTTLPEHDYKDLIVQAALSASPSPSCSNYTLFVLNKQCLTSGMAFWRPGKDVFTQLVGHYQPLDWWVSITCCNDQLYTMYYEGTV</sequence>
<accession>A0A9Q1MEF4</accession>
<evidence type="ECO:0000259" key="1">
    <source>
        <dbReference type="Pfam" id="PF00646"/>
    </source>
</evidence>
<protein>
    <recommendedName>
        <fullName evidence="5">F-box protein</fullName>
    </recommendedName>
</protein>
<dbReference type="InterPro" id="IPR001810">
    <property type="entry name" value="F-box_dom"/>
</dbReference>
<dbReference type="PANTHER" id="PTHR33110">
    <property type="entry name" value="F-BOX/KELCH-REPEAT PROTEIN-RELATED"/>
    <property type="match status" value="1"/>
</dbReference>
<name>A0A9Q1MEF4_9SOLA</name>
<evidence type="ECO:0000313" key="3">
    <source>
        <dbReference type="EMBL" id="KAJ8557299.1"/>
    </source>
</evidence>
<dbReference type="EMBL" id="JAJAGQ010000007">
    <property type="protein sequence ID" value="KAJ8557299.1"/>
    <property type="molecule type" value="Genomic_DNA"/>
</dbReference>
<evidence type="ECO:0008006" key="5">
    <source>
        <dbReference type="Google" id="ProtNLM"/>
    </source>
</evidence>
<feature type="domain" description="KIB1-4 beta-propeller" evidence="2">
    <location>
        <begin position="66"/>
        <end position="201"/>
    </location>
</feature>
<dbReference type="Pfam" id="PF00646">
    <property type="entry name" value="F-box"/>
    <property type="match status" value="1"/>
</dbReference>
<dbReference type="SUPFAM" id="SSF81383">
    <property type="entry name" value="F-box domain"/>
    <property type="match status" value="1"/>
</dbReference>
<reference evidence="4" key="1">
    <citation type="journal article" date="2023" name="Proc. Natl. Acad. Sci. U.S.A.">
        <title>Genomic and structural basis for evolution of tropane alkaloid biosynthesis.</title>
        <authorList>
            <person name="Wanga Y.-J."/>
            <person name="Taina T."/>
            <person name="Yua J.-Y."/>
            <person name="Lia J."/>
            <person name="Xua B."/>
            <person name="Chenc J."/>
            <person name="D'Auriad J.C."/>
            <person name="Huanga J.-P."/>
            <person name="Huanga S.-X."/>
        </authorList>
    </citation>
    <scope>NUCLEOTIDE SEQUENCE [LARGE SCALE GENOMIC DNA]</scope>
    <source>
        <strain evidence="4">cv. KIB-2019</strain>
    </source>
</reference>
<dbReference type="InterPro" id="IPR036047">
    <property type="entry name" value="F-box-like_dom_sf"/>
</dbReference>
<dbReference type="AlphaFoldDB" id="A0A9Q1MEF4"/>
<dbReference type="OrthoDB" id="1260790at2759"/>
<evidence type="ECO:0000313" key="4">
    <source>
        <dbReference type="Proteomes" id="UP001152561"/>
    </source>
</evidence>
<gene>
    <name evidence="3" type="ORF">K7X08_002924</name>
</gene>
<dbReference type="PANTHER" id="PTHR33110:SF148">
    <property type="entry name" value="F-BOX DOMAIN-CONTAINING PROTEIN"/>
    <property type="match status" value="1"/>
</dbReference>
<dbReference type="Gene3D" id="1.20.1280.50">
    <property type="match status" value="1"/>
</dbReference>
<comment type="caution">
    <text evidence="3">The sequence shown here is derived from an EMBL/GenBank/DDBJ whole genome shotgun (WGS) entry which is preliminary data.</text>
</comment>
<evidence type="ECO:0000259" key="2">
    <source>
        <dbReference type="Pfam" id="PF03478"/>
    </source>
</evidence>
<proteinExistence type="predicted"/>
<dbReference type="InterPro" id="IPR005174">
    <property type="entry name" value="KIB1-4_b-propeller"/>
</dbReference>
<keyword evidence="4" id="KW-1185">Reference proteome</keyword>